<accession>A0A9W9Q4T0</accession>
<evidence type="ECO:0000313" key="3">
    <source>
        <dbReference type="Proteomes" id="UP001147746"/>
    </source>
</evidence>
<feature type="region of interest" description="Disordered" evidence="1">
    <location>
        <begin position="139"/>
        <end position="219"/>
    </location>
</feature>
<reference evidence="2" key="2">
    <citation type="journal article" date="2023" name="IMA Fungus">
        <title>Comparative genomic study of the Penicillium genus elucidates a diverse pangenome and 15 lateral gene transfer events.</title>
        <authorList>
            <person name="Petersen C."/>
            <person name="Sorensen T."/>
            <person name="Nielsen M.R."/>
            <person name="Sondergaard T.E."/>
            <person name="Sorensen J.L."/>
            <person name="Fitzpatrick D.A."/>
            <person name="Frisvad J.C."/>
            <person name="Nielsen K.L."/>
        </authorList>
    </citation>
    <scope>NUCLEOTIDE SEQUENCE</scope>
    <source>
        <strain evidence="2">IBT 21472</strain>
    </source>
</reference>
<feature type="compositionally biased region" description="Basic and acidic residues" evidence="1">
    <location>
        <begin position="196"/>
        <end position="219"/>
    </location>
</feature>
<gene>
    <name evidence="2" type="ORF">N7476_003210</name>
</gene>
<feature type="compositionally biased region" description="Low complexity" evidence="1">
    <location>
        <begin position="178"/>
        <end position="195"/>
    </location>
</feature>
<dbReference type="AlphaFoldDB" id="A0A9W9Q4T0"/>
<keyword evidence="3" id="KW-1185">Reference proteome</keyword>
<protein>
    <submittedName>
        <fullName evidence="2">Uncharacterized protein</fullName>
    </submittedName>
</protein>
<dbReference type="EMBL" id="JAPZBO010000002">
    <property type="protein sequence ID" value="KAJ5324610.1"/>
    <property type="molecule type" value="Genomic_DNA"/>
</dbReference>
<evidence type="ECO:0000256" key="1">
    <source>
        <dbReference type="SAM" id="MobiDB-lite"/>
    </source>
</evidence>
<proteinExistence type="predicted"/>
<comment type="caution">
    <text evidence="2">The sequence shown here is derived from an EMBL/GenBank/DDBJ whole genome shotgun (WGS) entry which is preliminary data.</text>
</comment>
<evidence type="ECO:0000313" key="2">
    <source>
        <dbReference type="EMBL" id="KAJ5324610.1"/>
    </source>
</evidence>
<dbReference type="OrthoDB" id="5387413at2759"/>
<reference evidence="2" key="1">
    <citation type="submission" date="2022-12" db="EMBL/GenBank/DDBJ databases">
        <authorList>
            <person name="Petersen C."/>
        </authorList>
    </citation>
    <scope>NUCLEOTIDE SEQUENCE</scope>
    <source>
        <strain evidence="2">IBT 21472</strain>
    </source>
</reference>
<sequence length="219" mass="25013">MPGQTGIVEPPLVVRDMDDAEKLVVEEFDRHVGHCTQCTTALNQPRDSLCERGHPRAIDVTKYLYSKDGKYFSVVDKESNVLMRVKLPREANSIRNLLDAVAAGLTLNSPRRGRASPVRSPRTSTIYVPTRRPVIEQVRPSRSYSPEPERTATEIIERAPRSERSPGQDRRHVIVYQSPRSSMSRSPSSRGSLYSSDRERSEQRFESSRIRRRGADYRF</sequence>
<feature type="compositionally biased region" description="Basic and acidic residues" evidence="1">
    <location>
        <begin position="147"/>
        <end position="172"/>
    </location>
</feature>
<name>A0A9W9Q4T0_9EURO</name>
<organism evidence="2 3">
    <name type="scientific">Penicillium atrosanguineum</name>
    <dbReference type="NCBI Taxonomy" id="1132637"/>
    <lineage>
        <taxon>Eukaryota</taxon>
        <taxon>Fungi</taxon>
        <taxon>Dikarya</taxon>
        <taxon>Ascomycota</taxon>
        <taxon>Pezizomycotina</taxon>
        <taxon>Eurotiomycetes</taxon>
        <taxon>Eurotiomycetidae</taxon>
        <taxon>Eurotiales</taxon>
        <taxon>Aspergillaceae</taxon>
        <taxon>Penicillium</taxon>
    </lineage>
</organism>
<dbReference type="Proteomes" id="UP001147746">
    <property type="component" value="Unassembled WGS sequence"/>
</dbReference>